<feature type="chain" id="PRO_5019269695" evidence="2">
    <location>
        <begin position="23"/>
        <end position="196"/>
    </location>
</feature>
<organism evidence="3 4">
    <name type="scientific">Paracoccus aestuarii</name>
    <dbReference type="NCBI Taxonomy" id="453842"/>
    <lineage>
        <taxon>Bacteria</taxon>
        <taxon>Pseudomonadati</taxon>
        <taxon>Pseudomonadota</taxon>
        <taxon>Alphaproteobacteria</taxon>
        <taxon>Rhodobacterales</taxon>
        <taxon>Paracoccaceae</taxon>
        <taxon>Paracoccus</taxon>
    </lineage>
</organism>
<dbReference type="Proteomes" id="UP000285530">
    <property type="component" value="Unassembled WGS sequence"/>
</dbReference>
<gene>
    <name evidence="3" type="ORF">D3P06_18410</name>
</gene>
<keyword evidence="4" id="KW-1185">Reference proteome</keyword>
<keyword evidence="1" id="KW-0812">Transmembrane</keyword>
<accession>A0A418ZPJ8</accession>
<sequence length="196" mass="20203">MTALKTLLASAALVASVASANAATYFADTVEEANYGICTGTVRACTADDRQNLANAVDGNASTFYALGLGGSLLVSFSQIMGNIMPGTVSVFEITFNRLVGHDEAADVFAVDADGNESLLGRITNAVGGNSVLAGSPFRQLRLVDVTREQFPDTTSFDGYDVAQISVAPVPLPAAGLMLLGGLGGLAALRRRKKAV</sequence>
<dbReference type="OrthoDB" id="7873524at2"/>
<dbReference type="NCBIfam" id="TIGR01167">
    <property type="entry name" value="LPXTG_anchor"/>
    <property type="match status" value="1"/>
</dbReference>
<evidence type="ECO:0000313" key="4">
    <source>
        <dbReference type="Proteomes" id="UP000285530"/>
    </source>
</evidence>
<feature type="transmembrane region" description="Helical" evidence="1">
    <location>
        <begin position="170"/>
        <end position="189"/>
    </location>
</feature>
<dbReference type="AlphaFoldDB" id="A0A418ZPJ8"/>
<evidence type="ECO:0000256" key="2">
    <source>
        <dbReference type="SAM" id="SignalP"/>
    </source>
</evidence>
<proteinExistence type="predicted"/>
<reference evidence="3 4" key="1">
    <citation type="submission" date="2018-09" db="EMBL/GenBank/DDBJ databases">
        <title>Paracoccus onubensis nov. sp. a moderate halophilic bacterium isolated from Gruta de las Maravillas (Aracena, Spain).</title>
        <authorList>
            <person name="Jurado V."/>
            <person name="Gutierrez-Patricio S."/>
            <person name="Gonzalez-Pimentel J.L."/>
            <person name="Laiz L."/>
            <person name="Saiz-Jimenez C."/>
        </authorList>
    </citation>
    <scope>NUCLEOTIDE SEQUENCE [LARGE SCALE GENOMIC DNA]</scope>
    <source>
        <strain evidence="3 4">DSM 19484</strain>
    </source>
</reference>
<evidence type="ECO:0000256" key="1">
    <source>
        <dbReference type="SAM" id="Phobius"/>
    </source>
</evidence>
<keyword evidence="1" id="KW-1133">Transmembrane helix</keyword>
<keyword evidence="1" id="KW-0472">Membrane</keyword>
<dbReference type="InterPro" id="IPR022472">
    <property type="entry name" value="VPLPA-CTERM"/>
</dbReference>
<comment type="caution">
    <text evidence="3">The sequence shown here is derived from an EMBL/GenBank/DDBJ whole genome shotgun (WGS) entry which is preliminary data.</text>
</comment>
<keyword evidence="2" id="KW-0732">Signal</keyword>
<dbReference type="NCBIfam" id="TIGR03370">
    <property type="entry name" value="VPLPA-CTERM"/>
    <property type="match status" value="1"/>
</dbReference>
<name>A0A418ZPJ8_9RHOB</name>
<dbReference type="EMBL" id="QZEV01000186">
    <property type="protein sequence ID" value="RJK95227.1"/>
    <property type="molecule type" value="Genomic_DNA"/>
</dbReference>
<feature type="signal peptide" evidence="2">
    <location>
        <begin position="1"/>
        <end position="22"/>
    </location>
</feature>
<protein>
    <submittedName>
        <fullName evidence="3">VPLPA-CTERM sorting domain-containing protein</fullName>
    </submittedName>
</protein>
<evidence type="ECO:0000313" key="3">
    <source>
        <dbReference type="EMBL" id="RJK95227.1"/>
    </source>
</evidence>